<organism evidence="3 4">
    <name type="scientific">Plutella xylostella</name>
    <name type="common">Diamondback moth</name>
    <name type="synonym">Plutella maculipennis</name>
    <dbReference type="NCBI Taxonomy" id="51655"/>
    <lineage>
        <taxon>Eukaryota</taxon>
        <taxon>Metazoa</taxon>
        <taxon>Ecdysozoa</taxon>
        <taxon>Arthropoda</taxon>
        <taxon>Hexapoda</taxon>
        <taxon>Insecta</taxon>
        <taxon>Pterygota</taxon>
        <taxon>Neoptera</taxon>
        <taxon>Endopterygota</taxon>
        <taxon>Lepidoptera</taxon>
        <taxon>Glossata</taxon>
        <taxon>Ditrysia</taxon>
        <taxon>Yponomeutoidea</taxon>
        <taxon>Plutellidae</taxon>
        <taxon>Plutella</taxon>
    </lineage>
</organism>
<dbReference type="AlphaFoldDB" id="A0A8S4GED4"/>
<reference evidence="3" key="1">
    <citation type="submission" date="2020-11" db="EMBL/GenBank/DDBJ databases">
        <authorList>
            <person name="Whiteford S."/>
        </authorList>
    </citation>
    <scope>NUCLEOTIDE SEQUENCE</scope>
</reference>
<feature type="chain" id="PRO_5035933328" evidence="2">
    <location>
        <begin position="27"/>
        <end position="727"/>
    </location>
</feature>
<protein>
    <submittedName>
        <fullName evidence="3">(diamondback moth) hypothetical protein</fullName>
    </submittedName>
</protein>
<evidence type="ECO:0000256" key="2">
    <source>
        <dbReference type="SAM" id="SignalP"/>
    </source>
</evidence>
<feature type="region of interest" description="Disordered" evidence="1">
    <location>
        <begin position="379"/>
        <end position="433"/>
    </location>
</feature>
<evidence type="ECO:0000256" key="1">
    <source>
        <dbReference type="SAM" id="MobiDB-lite"/>
    </source>
</evidence>
<gene>
    <name evidence="3" type="ORF">PLXY2_LOCUS16476</name>
</gene>
<feature type="compositionally biased region" description="Basic and acidic residues" evidence="1">
    <location>
        <begin position="78"/>
        <end position="89"/>
    </location>
</feature>
<feature type="region of interest" description="Disordered" evidence="1">
    <location>
        <begin position="216"/>
        <end position="264"/>
    </location>
</feature>
<feature type="region of interest" description="Disordered" evidence="1">
    <location>
        <begin position="44"/>
        <end position="89"/>
    </location>
</feature>
<feature type="compositionally biased region" description="Basic residues" evidence="1">
    <location>
        <begin position="384"/>
        <end position="413"/>
    </location>
</feature>
<proteinExistence type="predicted"/>
<keyword evidence="4" id="KW-1185">Reference proteome</keyword>
<comment type="caution">
    <text evidence="3">The sequence shown here is derived from an EMBL/GenBank/DDBJ whole genome shotgun (WGS) entry which is preliminary data.</text>
</comment>
<evidence type="ECO:0000313" key="3">
    <source>
        <dbReference type="EMBL" id="CAG9138217.1"/>
    </source>
</evidence>
<feature type="compositionally biased region" description="Polar residues" evidence="1">
    <location>
        <begin position="424"/>
        <end position="433"/>
    </location>
</feature>
<evidence type="ECO:0000313" key="4">
    <source>
        <dbReference type="Proteomes" id="UP000653454"/>
    </source>
</evidence>
<accession>A0A8S4GED4</accession>
<keyword evidence="2" id="KW-0732">Signal</keyword>
<feature type="compositionally biased region" description="Acidic residues" evidence="1">
    <location>
        <begin position="59"/>
        <end position="77"/>
    </location>
</feature>
<feature type="region of interest" description="Disordered" evidence="1">
    <location>
        <begin position="98"/>
        <end position="117"/>
    </location>
</feature>
<dbReference type="Proteomes" id="UP000653454">
    <property type="component" value="Unassembled WGS sequence"/>
</dbReference>
<feature type="signal peptide" evidence="2">
    <location>
        <begin position="1"/>
        <end position="26"/>
    </location>
</feature>
<dbReference type="EMBL" id="CAJHNJ030000514">
    <property type="protein sequence ID" value="CAG9138217.1"/>
    <property type="molecule type" value="Genomic_DNA"/>
</dbReference>
<name>A0A8S4GED4_PLUXY</name>
<feature type="compositionally biased region" description="Basic and acidic residues" evidence="1">
    <location>
        <begin position="224"/>
        <end position="248"/>
    </location>
</feature>
<sequence>MHVNLFREVYIVRFLLLLWFCTGSLGVRYPEYSGVEMPHYDYDANSQPVSGAPAGPAPGDEDYHEPDEPQEDYNEDSPPDKNEKSFLRKESWSPYSRKIVSSRGHDDDTENMKNYKIERPVRHKSEFSPTKRNWFNREKDLRDEIVMKGVTVPRYMNQDFRQVIGKNKEVFSKNKDAELEEPVSVISDALIRRKPRDRSLIEPSIEYDGEESFGLHRQPGLRAEGGRMTRGEREEALRQRQRDKEKVMKAPPRPKRPLPEEDDYDYDDMKRIQKVKSKVTTPPPMSLLGQRRLKMQKRGRQRERFRKMRRSTLNIFQDTTNSQDEDMNDPAFYTGIHVNILNEVLPAIDDRRKHLIAPSTAQTLPSVVNYDDESLAPEDDVRKIKLQRKHPTNKIAKNKSVKRKNKQRNKAKKINNDDDEKENSSVIQGQEQRLTSPTILNELKNDELKVITNIKSYTVGGSKKDSSNLFTESEKNQKYKTIEKEFKRDLENQLNIQMIQKLVTDADKLDTVKETNFNGNKCIKENENDIECKNPTNSAISKIFEITTTVNSSDITLHRTTSDTAISKSPLTTQQRFTNASLDDKSTINGCTTISENSYTYNASMMEERLEIIKKVLMKENLVIGVYEDGDVEELKESEKKKSKGRMNRQANFWAPEYLDKVKEVMRRRLVARAETPEQLAEDWNDLVCEDIDVETLQKKISNLAPHRFSTADVLLFVPFLFWTFIY</sequence>
<feature type="compositionally biased region" description="Basic and acidic residues" evidence="1">
    <location>
        <begin position="103"/>
        <end position="117"/>
    </location>
</feature>